<feature type="region of interest" description="Disordered" evidence="5">
    <location>
        <begin position="248"/>
        <end position="269"/>
    </location>
</feature>
<keyword evidence="2" id="KW-0677">Repeat</keyword>
<dbReference type="EMBL" id="CP141615">
    <property type="protein sequence ID" value="WRP17917.1"/>
    <property type="molecule type" value="Genomic_DNA"/>
</dbReference>
<dbReference type="InterPro" id="IPR027417">
    <property type="entry name" value="P-loop_NTPase"/>
</dbReference>
<dbReference type="PANTHER" id="PTHR43790:SF9">
    <property type="entry name" value="GALACTOFURANOSE TRANSPORTER ATP-BINDING PROTEIN YTFR"/>
    <property type="match status" value="1"/>
</dbReference>
<sequence>MIELRHLYKIFPPRTVAVRDVSLAVRDGEIHALVGENGAGKSTLMRILYGMLRPDGGEIRIDGRRVSFGSPTEAMAAGIGMVHQEFMLVPSLPVYENVVLGSEPVRRFGRIDWEAAKRRVDELARQLRAGIDLHQRVERLSVAAQQKVEILKILYRNARVLILDEPTAVLTPQETRELFERLREFRREGRTVVFISHKLDEVLAISDRISVMRQGRLVRTLDNQGVSARELAHLMVGGELAPFTRAGTAERRPQAGDQGRVVAGDGRRGGGPALEVRHVTLPGRGGRPVLQDVSLAVWPGEIVGIAGVEGNGQAELVQVIVGLRRPQAGQVLVGGRDVTAHSIEQRRQSGLSFVPQDRKGAGAAPAGTLVENAALGHHRRERLTRWRGRLLDRRAMLELTVDILRKHRVAAAGPRAPFRSLSGGNQQKLILGRELAFDSPVLVLDQPTRGLDVASTRFVHETLQELRARAKAILVVSADLDELFALADRLLVMFGGQVVAELDPGVATREQAGEWMLGGRMPA</sequence>
<protein>
    <submittedName>
        <fullName evidence="7">ABC transporter ATP-binding protein</fullName>
    </submittedName>
</protein>
<reference evidence="7 8" key="1">
    <citation type="journal article" date="2024" name="Front. Microbiol.">
        <title>Novel thermophilic genera Geochorda gen. nov. and Carboxydochorda gen. nov. from the deep terrestrial subsurface reveal the ecophysiological diversity in the class Limnochordia.</title>
        <authorList>
            <person name="Karnachuk O.V."/>
            <person name="Lukina A.P."/>
            <person name="Avakyan M.R."/>
            <person name="Kadnikov V.V."/>
            <person name="Begmatov S."/>
            <person name="Beletsky A.V."/>
            <person name="Vlasova K.G."/>
            <person name="Novikov A.A."/>
            <person name="Shcherbakova V.A."/>
            <person name="Mardanov A.V."/>
            <person name="Ravin N.V."/>
        </authorList>
    </citation>
    <scope>NUCLEOTIDE SEQUENCE [LARGE SCALE GENOMIC DNA]</scope>
    <source>
        <strain evidence="7 8">L945</strain>
    </source>
</reference>
<keyword evidence="3" id="KW-0547">Nucleotide-binding</keyword>
<dbReference type="Gene3D" id="3.40.50.300">
    <property type="entry name" value="P-loop containing nucleotide triphosphate hydrolases"/>
    <property type="match status" value="2"/>
</dbReference>
<proteinExistence type="predicted"/>
<evidence type="ECO:0000313" key="7">
    <source>
        <dbReference type="EMBL" id="WRP17917.1"/>
    </source>
</evidence>
<organism evidence="7 8">
    <name type="scientific">Carboxydichorda subterranea</name>
    <dbReference type="NCBI Taxonomy" id="3109565"/>
    <lineage>
        <taxon>Bacteria</taxon>
        <taxon>Bacillati</taxon>
        <taxon>Bacillota</taxon>
        <taxon>Limnochordia</taxon>
        <taxon>Limnochordales</taxon>
        <taxon>Geochordaceae</taxon>
        <taxon>Carboxydichorda</taxon>
    </lineage>
</organism>
<dbReference type="Pfam" id="PF00005">
    <property type="entry name" value="ABC_tran"/>
    <property type="match status" value="2"/>
</dbReference>
<evidence type="ECO:0000256" key="4">
    <source>
        <dbReference type="ARBA" id="ARBA00022840"/>
    </source>
</evidence>
<dbReference type="SMART" id="SM00382">
    <property type="entry name" value="AAA"/>
    <property type="match status" value="2"/>
</dbReference>
<keyword evidence="4 7" id="KW-0067">ATP-binding</keyword>
<evidence type="ECO:0000256" key="2">
    <source>
        <dbReference type="ARBA" id="ARBA00022737"/>
    </source>
</evidence>
<accession>A0ABZ1C0R4</accession>
<dbReference type="InterPro" id="IPR003439">
    <property type="entry name" value="ABC_transporter-like_ATP-bd"/>
</dbReference>
<dbReference type="InterPro" id="IPR050107">
    <property type="entry name" value="ABC_carbohydrate_import_ATPase"/>
</dbReference>
<gene>
    <name evidence="7" type="ORF">U7230_02575</name>
</gene>
<dbReference type="InterPro" id="IPR003593">
    <property type="entry name" value="AAA+_ATPase"/>
</dbReference>
<evidence type="ECO:0000256" key="5">
    <source>
        <dbReference type="SAM" id="MobiDB-lite"/>
    </source>
</evidence>
<dbReference type="GO" id="GO:0005524">
    <property type="term" value="F:ATP binding"/>
    <property type="evidence" value="ECO:0007669"/>
    <property type="project" value="UniProtKB-KW"/>
</dbReference>
<feature type="domain" description="ABC transporter" evidence="6">
    <location>
        <begin position="2"/>
        <end position="239"/>
    </location>
</feature>
<evidence type="ECO:0000256" key="3">
    <source>
        <dbReference type="ARBA" id="ARBA00022741"/>
    </source>
</evidence>
<dbReference type="SUPFAM" id="SSF52540">
    <property type="entry name" value="P-loop containing nucleoside triphosphate hydrolases"/>
    <property type="match status" value="2"/>
</dbReference>
<keyword evidence="1" id="KW-0813">Transport</keyword>
<feature type="compositionally biased region" description="Low complexity" evidence="5">
    <location>
        <begin position="255"/>
        <end position="264"/>
    </location>
</feature>
<dbReference type="CDD" id="cd03215">
    <property type="entry name" value="ABC_Carb_Monos_II"/>
    <property type="match status" value="1"/>
</dbReference>
<dbReference type="PANTHER" id="PTHR43790">
    <property type="entry name" value="CARBOHYDRATE TRANSPORT ATP-BINDING PROTEIN MG119-RELATED"/>
    <property type="match status" value="1"/>
</dbReference>
<dbReference type="RefSeq" id="WP_324717188.1">
    <property type="nucleotide sequence ID" value="NZ_CP141615.1"/>
</dbReference>
<dbReference type="Proteomes" id="UP001332192">
    <property type="component" value="Chromosome"/>
</dbReference>
<dbReference type="InterPro" id="IPR017871">
    <property type="entry name" value="ABC_transporter-like_CS"/>
</dbReference>
<name>A0ABZ1C0R4_9FIRM</name>
<dbReference type="PROSITE" id="PS00211">
    <property type="entry name" value="ABC_TRANSPORTER_1"/>
    <property type="match status" value="1"/>
</dbReference>
<dbReference type="PROSITE" id="PS50893">
    <property type="entry name" value="ABC_TRANSPORTER_2"/>
    <property type="match status" value="2"/>
</dbReference>
<feature type="domain" description="ABC transporter" evidence="6">
    <location>
        <begin position="274"/>
        <end position="520"/>
    </location>
</feature>
<keyword evidence="8" id="KW-1185">Reference proteome</keyword>
<evidence type="ECO:0000259" key="6">
    <source>
        <dbReference type="PROSITE" id="PS50893"/>
    </source>
</evidence>
<evidence type="ECO:0000313" key="8">
    <source>
        <dbReference type="Proteomes" id="UP001332192"/>
    </source>
</evidence>
<dbReference type="CDD" id="cd03216">
    <property type="entry name" value="ABC_Carb_Monos_I"/>
    <property type="match status" value="1"/>
</dbReference>
<evidence type="ECO:0000256" key="1">
    <source>
        <dbReference type="ARBA" id="ARBA00022448"/>
    </source>
</evidence>